<dbReference type="InterPro" id="IPR024191">
    <property type="entry name" value="Peptidase_M61"/>
</dbReference>
<dbReference type="InterPro" id="IPR007963">
    <property type="entry name" value="Peptidase_M61_catalytic"/>
</dbReference>
<dbReference type="RefSeq" id="WP_053223545.1">
    <property type="nucleotide sequence ID" value="NZ_JSVA01000010.1"/>
</dbReference>
<dbReference type="SUPFAM" id="SSF50156">
    <property type="entry name" value="PDZ domain-like"/>
    <property type="match status" value="1"/>
</dbReference>
<dbReference type="Gene3D" id="2.30.42.10">
    <property type="match status" value="1"/>
</dbReference>
<sequence length="600" mass="67524">MKLRNLTIALLSFLAISLQAQTYNEYELSFDNAVHHEANIKIKFSNLENKVLEVRMSRSSPGRYAVHEFAKNVYNVKATDGNGKALPITRENPYQWNVAGHNGTVNFEYTLYANRAGGTYSGIDESHAHLNMPATLAWARGLDQRPVKVKFNVREDRNWKVATQLKDLGNNTFYAPNTYYLMDSPTEIADLYFRERNVDGQTIRLALHKDGTTDVEVDAYFEETMGIVMQQKAVFGELATYDFGQYTFLSCYMPNASGDGMEHRNSTYVVSGLPVERPLGSTSMGTMSHEFFHNWNVERIRPKSLEPFSFEDANMSGELWFAEGFTSYYTALMQARSGSISTDQYVNGLGGSVGYVMTAPGRNYHNPIEMSYQAPFVDAATSIDPTNLSNIFISYYTYGSVLGLALDMSLRTMDNGKNLDDYMKYVWQKHGKTEIPYTVRDLQARMAEYAGESFANEFFGKYILDSQMPDYASLFKKMGVTYTNRAEGRASIGGNIRKQRDGWQLTGNATVGSPIYKAGVESEDVILSLAGTVLTDDSNINEIIAAHKPGDTIEIKYRKIWGEEKTSKLTLEEAQAWSTAMDANADAKAKARRDAWLRKR</sequence>
<protein>
    <submittedName>
        <fullName evidence="5">Peptidase M61</fullName>
    </submittedName>
</protein>
<dbReference type="OrthoDB" id="9778516at2"/>
<evidence type="ECO:0000259" key="3">
    <source>
        <dbReference type="Pfam" id="PF13180"/>
    </source>
</evidence>
<evidence type="ECO:0000313" key="5">
    <source>
        <dbReference type="EMBL" id="KOF02612.1"/>
    </source>
</evidence>
<dbReference type="SUPFAM" id="SSF55486">
    <property type="entry name" value="Metalloproteases ('zincins'), catalytic domain"/>
    <property type="match status" value="1"/>
</dbReference>
<dbReference type="Proteomes" id="UP000036908">
    <property type="component" value="Unassembled WGS sequence"/>
</dbReference>
<dbReference type="Pfam" id="PF05299">
    <property type="entry name" value="Peptidase_M61"/>
    <property type="match status" value="1"/>
</dbReference>
<dbReference type="EMBL" id="JSVA01000010">
    <property type="protein sequence ID" value="KOF02612.1"/>
    <property type="molecule type" value="Genomic_DNA"/>
</dbReference>
<dbReference type="PIRSF" id="PIRSF016493">
    <property type="entry name" value="Glycyl_aminpptds"/>
    <property type="match status" value="1"/>
</dbReference>
<evidence type="ECO:0000313" key="6">
    <source>
        <dbReference type="Proteomes" id="UP000036908"/>
    </source>
</evidence>
<keyword evidence="6" id="KW-1185">Reference proteome</keyword>
<dbReference type="InterPro" id="IPR036034">
    <property type="entry name" value="PDZ_sf"/>
</dbReference>
<feature type="chain" id="PRO_5005580501" evidence="1">
    <location>
        <begin position="21"/>
        <end position="600"/>
    </location>
</feature>
<accession>A0A0L8AK55</accession>
<evidence type="ECO:0000256" key="1">
    <source>
        <dbReference type="SAM" id="SignalP"/>
    </source>
</evidence>
<feature type="domain" description="Peptidase M61 catalytic" evidence="2">
    <location>
        <begin position="284"/>
        <end position="401"/>
    </location>
</feature>
<dbReference type="InterPro" id="IPR027268">
    <property type="entry name" value="Peptidase_M4/M1_CTD_sf"/>
</dbReference>
<reference evidence="6" key="1">
    <citation type="submission" date="2014-11" db="EMBL/GenBank/DDBJ databases">
        <title>Genome sequencing of Roseivirga sp. D-25.</title>
        <authorList>
            <person name="Selvaratnam C."/>
            <person name="Thevarajoo S."/>
            <person name="Goh K.M."/>
            <person name="Eee R."/>
            <person name="Chan K.-G."/>
            <person name="Chong C.S."/>
        </authorList>
    </citation>
    <scope>NUCLEOTIDE SEQUENCE [LARGE SCALE GENOMIC DNA]</scope>
    <source>
        <strain evidence="6">D-25</strain>
    </source>
</reference>
<evidence type="ECO:0000259" key="4">
    <source>
        <dbReference type="Pfam" id="PF17899"/>
    </source>
</evidence>
<feature type="domain" description="PDZ" evidence="3">
    <location>
        <begin position="512"/>
        <end position="563"/>
    </location>
</feature>
<dbReference type="Pfam" id="PF13180">
    <property type="entry name" value="PDZ_2"/>
    <property type="match status" value="1"/>
</dbReference>
<dbReference type="Pfam" id="PF17899">
    <property type="entry name" value="Peptidase_M61_N"/>
    <property type="match status" value="1"/>
</dbReference>
<proteinExistence type="predicted"/>
<gene>
    <name evidence="5" type="ORF">OB69_09795</name>
</gene>
<dbReference type="AlphaFoldDB" id="A0A0L8AK55"/>
<dbReference type="Gene3D" id="1.10.390.10">
    <property type="entry name" value="Neutral Protease Domain 2"/>
    <property type="match status" value="1"/>
</dbReference>
<dbReference type="Gene3D" id="2.60.40.3650">
    <property type="match status" value="1"/>
</dbReference>
<evidence type="ECO:0000259" key="2">
    <source>
        <dbReference type="Pfam" id="PF05299"/>
    </source>
</evidence>
<feature type="domain" description="Peptidase M61 N-terminal" evidence="4">
    <location>
        <begin position="25"/>
        <end position="189"/>
    </location>
</feature>
<keyword evidence="1" id="KW-0732">Signal</keyword>
<comment type="caution">
    <text evidence="5">The sequence shown here is derived from an EMBL/GenBank/DDBJ whole genome shotgun (WGS) entry which is preliminary data.</text>
</comment>
<dbReference type="InterPro" id="IPR040756">
    <property type="entry name" value="Peptidase_M61_N"/>
</dbReference>
<dbReference type="PATRIC" id="fig|1566026.4.peg.241"/>
<organism evidence="5 6">
    <name type="scientific">Roseivirga seohaensis subsp. aquiponti</name>
    <dbReference type="NCBI Taxonomy" id="1566026"/>
    <lineage>
        <taxon>Bacteria</taxon>
        <taxon>Pseudomonadati</taxon>
        <taxon>Bacteroidota</taxon>
        <taxon>Cytophagia</taxon>
        <taxon>Cytophagales</taxon>
        <taxon>Roseivirgaceae</taxon>
        <taxon>Roseivirga</taxon>
    </lineage>
</organism>
<feature type="signal peptide" evidence="1">
    <location>
        <begin position="1"/>
        <end position="20"/>
    </location>
</feature>
<name>A0A0L8AK55_9BACT</name>
<dbReference type="InterPro" id="IPR001478">
    <property type="entry name" value="PDZ"/>
</dbReference>